<evidence type="ECO:0000313" key="2">
    <source>
        <dbReference type="EMBL" id="MBK1789867.1"/>
    </source>
</evidence>
<gene>
    <name evidence="2" type="ORF">JIN82_01725</name>
</gene>
<feature type="signal peptide" evidence="1">
    <location>
        <begin position="1"/>
        <end position="27"/>
    </location>
</feature>
<name>A0A8J7MB48_9BACT</name>
<keyword evidence="3" id="KW-1185">Reference proteome</keyword>
<accession>A0A8J7MB48</accession>
<dbReference type="AlphaFoldDB" id="A0A8J7MB48"/>
<reference evidence="2" key="1">
    <citation type="submission" date="2021-01" db="EMBL/GenBank/DDBJ databases">
        <title>Modified the classification status of verrucomicrobia.</title>
        <authorList>
            <person name="Feng X."/>
        </authorList>
    </citation>
    <scope>NUCLEOTIDE SEQUENCE</scope>
    <source>
        <strain evidence="2">_KCTC 22039</strain>
    </source>
</reference>
<comment type="caution">
    <text evidence="2">The sequence shown here is derived from an EMBL/GenBank/DDBJ whole genome shotgun (WGS) entry which is preliminary data.</text>
</comment>
<sequence length="101" mass="10614">MLKTIVSMIATAATCAVLIPSCAPTNASSPQAAYADADKYPLAVKYGDPKKQQVISPFRPHNLVDVSGMKSGQLARDPATASVDAKTGKPDINTAKIFRIP</sequence>
<dbReference type="RefSeq" id="WP_200309907.1">
    <property type="nucleotide sequence ID" value="NZ_JAENIM010000009.1"/>
</dbReference>
<feature type="chain" id="PRO_5035183652" evidence="1">
    <location>
        <begin position="28"/>
        <end position="101"/>
    </location>
</feature>
<dbReference type="Proteomes" id="UP000624703">
    <property type="component" value="Unassembled WGS sequence"/>
</dbReference>
<proteinExistence type="predicted"/>
<organism evidence="2 3">
    <name type="scientific">Persicirhabdus sediminis</name>
    <dbReference type="NCBI Taxonomy" id="454144"/>
    <lineage>
        <taxon>Bacteria</taxon>
        <taxon>Pseudomonadati</taxon>
        <taxon>Verrucomicrobiota</taxon>
        <taxon>Verrucomicrobiia</taxon>
        <taxon>Verrucomicrobiales</taxon>
        <taxon>Verrucomicrobiaceae</taxon>
        <taxon>Persicirhabdus</taxon>
    </lineage>
</organism>
<dbReference type="EMBL" id="JAENIM010000009">
    <property type="protein sequence ID" value="MBK1789867.1"/>
    <property type="molecule type" value="Genomic_DNA"/>
</dbReference>
<protein>
    <submittedName>
        <fullName evidence="2">Uncharacterized protein</fullName>
    </submittedName>
</protein>
<evidence type="ECO:0000313" key="3">
    <source>
        <dbReference type="Proteomes" id="UP000624703"/>
    </source>
</evidence>
<evidence type="ECO:0000256" key="1">
    <source>
        <dbReference type="SAM" id="SignalP"/>
    </source>
</evidence>
<keyword evidence="1" id="KW-0732">Signal</keyword>